<sequence>MQEAYKRISEEHEDPWVALGDFSNDFFDQPERRADLVCDPVQEPASSTGEQHRWAVFCAASVEYLCQKYDIACPDWTSNPAYALLPEPWFDTTSTKPQVLERLRETTPDAFRRRNIYCGDRIYINKREAAAEFRRKLELRLKRTA</sequence>
<dbReference type="InParanoid" id="D6TVF7"/>
<dbReference type="RefSeq" id="WP_007917579.1">
    <property type="nucleotide sequence ID" value="NZ_ADVG01000003.1"/>
</dbReference>
<accession>D6TVF7</accession>
<protein>
    <submittedName>
        <fullName evidence="1">Uncharacterized protein</fullName>
    </submittedName>
</protein>
<dbReference type="Proteomes" id="UP000004508">
    <property type="component" value="Unassembled WGS sequence"/>
</dbReference>
<evidence type="ECO:0000313" key="2">
    <source>
        <dbReference type="Proteomes" id="UP000004508"/>
    </source>
</evidence>
<dbReference type="AlphaFoldDB" id="D6TVF7"/>
<reference evidence="1 2" key="1">
    <citation type="journal article" date="2011" name="Stand. Genomic Sci.">
        <title>Non-contiguous finished genome sequence and contextual data of the filamentous soil bacterium Ktedonobacter racemifer type strain (SOSP1-21).</title>
        <authorList>
            <person name="Chang Y.J."/>
            <person name="Land M."/>
            <person name="Hauser L."/>
            <person name="Chertkov O."/>
            <person name="Del Rio T.G."/>
            <person name="Nolan M."/>
            <person name="Copeland A."/>
            <person name="Tice H."/>
            <person name="Cheng J.F."/>
            <person name="Lucas S."/>
            <person name="Han C."/>
            <person name="Goodwin L."/>
            <person name="Pitluck S."/>
            <person name="Ivanova N."/>
            <person name="Ovchinikova G."/>
            <person name="Pati A."/>
            <person name="Chen A."/>
            <person name="Palaniappan K."/>
            <person name="Mavromatis K."/>
            <person name="Liolios K."/>
            <person name="Brettin T."/>
            <person name="Fiebig A."/>
            <person name="Rohde M."/>
            <person name="Abt B."/>
            <person name="Goker M."/>
            <person name="Detter J.C."/>
            <person name="Woyke T."/>
            <person name="Bristow J."/>
            <person name="Eisen J.A."/>
            <person name="Markowitz V."/>
            <person name="Hugenholtz P."/>
            <person name="Kyrpides N.C."/>
            <person name="Klenk H.P."/>
            <person name="Lapidus A."/>
        </authorList>
    </citation>
    <scope>NUCLEOTIDE SEQUENCE [LARGE SCALE GENOMIC DNA]</scope>
    <source>
        <strain evidence="2">DSM 44963</strain>
    </source>
</reference>
<comment type="caution">
    <text evidence="1">The sequence shown here is derived from an EMBL/GenBank/DDBJ whole genome shotgun (WGS) entry which is preliminary data.</text>
</comment>
<name>D6TVF7_KTERA</name>
<dbReference type="EMBL" id="ADVG01000003">
    <property type="protein sequence ID" value="EFH85360.1"/>
    <property type="molecule type" value="Genomic_DNA"/>
</dbReference>
<keyword evidence="2" id="KW-1185">Reference proteome</keyword>
<evidence type="ECO:0000313" key="1">
    <source>
        <dbReference type="EMBL" id="EFH85360.1"/>
    </source>
</evidence>
<proteinExistence type="predicted"/>
<gene>
    <name evidence="1" type="ORF">Krac_6568</name>
</gene>
<dbReference type="eggNOG" id="ENOG50339ST">
    <property type="taxonomic scope" value="Bacteria"/>
</dbReference>
<organism evidence="1 2">
    <name type="scientific">Ktedonobacter racemifer DSM 44963</name>
    <dbReference type="NCBI Taxonomy" id="485913"/>
    <lineage>
        <taxon>Bacteria</taxon>
        <taxon>Bacillati</taxon>
        <taxon>Chloroflexota</taxon>
        <taxon>Ktedonobacteria</taxon>
        <taxon>Ktedonobacterales</taxon>
        <taxon>Ktedonobacteraceae</taxon>
        <taxon>Ktedonobacter</taxon>
    </lineage>
</organism>